<dbReference type="Proteomes" id="UP000887563">
    <property type="component" value="Unplaced"/>
</dbReference>
<dbReference type="InterPro" id="IPR026705">
    <property type="entry name" value="Hid-1/Ecm30"/>
</dbReference>
<name>A0A914MDE6_MELIC</name>
<dbReference type="PANTHER" id="PTHR21575">
    <property type="entry name" value="PROTEIN HID1"/>
    <property type="match status" value="1"/>
</dbReference>
<accession>A0A914MDE6</accession>
<feature type="compositionally biased region" description="Basic and acidic residues" evidence="1">
    <location>
        <begin position="603"/>
        <end position="632"/>
    </location>
</feature>
<organism evidence="2 3">
    <name type="scientific">Meloidogyne incognita</name>
    <name type="common">Southern root-knot nematode worm</name>
    <name type="synonym">Oxyuris incognita</name>
    <dbReference type="NCBI Taxonomy" id="6306"/>
    <lineage>
        <taxon>Eukaryota</taxon>
        <taxon>Metazoa</taxon>
        <taxon>Ecdysozoa</taxon>
        <taxon>Nematoda</taxon>
        <taxon>Chromadorea</taxon>
        <taxon>Rhabditida</taxon>
        <taxon>Tylenchina</taxon>
        <taxon>Tylenchomorpha</taxon>
        <taxon>Tylenchoidea</taxon>
        <taxon>Meloidogynidae</taxon>
        <taxon>Meloidogyninae</taxon>
        <taxon>Meloidogyne</taxon>
        <taxon>Meloidogyne incognita group</taxon>
    </lineage>
</organism>
<evidence type="ECO:0000313" key="3">
    <source>
        <dbReference type="WBParaSite" id="Minc3s01683g25568"/>
    </source>
</evidence>
<reference evidence="3" key="1">
    <citation type="submission" date="2022-11" db="UniProtKB">
        <authorList>
            <consortium name="WormBaseParasite"/>
        </authorList>
    </citation>
    <scope>IDENTIFICATION</scope>
</reference>
<evidence type="ECO:0000256" key="1">
    <source>
        <dbReference type="SAM" id="MobiDB-lite"/>
    </source>
</evidence>
<sequence>MGNTESSKVDFRKLVVEETSRPLTNDEDLDWDKLLPFNTINDLFNFLSAADVRALRDMHPNALATLITKVIGYLARLPNSLPAQSDHRKIINCIRLLIRVIPFLFEENEWRAYFWAQMPEKEGNTENRPPLGSLLLNSLSHLLFCPNFTVGLVDKNANIKSLSKIDSCEYIWQSGVGFAGKPPSSAVYDANRTEILKLLLVCFSEIIYNRETEISKIRWITCFTSAENRNVLPIFTSLLNIICSYDPVGLGVPYNYLLMTDFREPLVKVSLQFLIVCLDKDSHSKNEEDGYAENYFINYLSRIHREEDFDFILKGFTRLLNNQLQATYFPKSLKKIEFHQELLVLLWKCCEFNQKFLYFILKTSDMLDILVPILYHLNDSRTDPSRIGLVHMSVFLILLLSGERNFGVRLNKPFTSRGIIDVPIFTGTHADLLIIVFHKLITSGNHKLQSLFDCLLTIIVNVSPYLKSLSMVTANKLVHLVEAFSTPWFMFSSPTNHHLIFFILEMFNNIIQYQFDGNSNLIYTIIRKRHVFYQLSNIQTDSVSIAQGLRKGKKPVPKDSEEESAGETTQIGEMNEIRAPMGPTSTLAQTPAIDVMTTNYEAKEGKNEQKQLPKEKKGENSKEKLENEKKKDDEEEEWIATPEWVESWKSKLPLQTIMRVLQILVPQVEKICIDKGLTDESEILKFLQHGTLVGLLPVPHPILIRRYIANEGTNNWFRTYTWGVIYLRNVDPAIWYDTEVNLFEIQKCLERKKKN</sequence>
<dbReference type="Pfam" id="PF12722">
    <property type="entry name" value="Hid1"/>
    <property type="match status" value="1"/>
</dbReference>
<dbReference type="PANTHER" id="PTHR21575:SF12">
    <property type="entry name" value="PROTEIN HID1"/>
    <property type="match status" value="1"/>
</dbReference>
<protein>
    <submittedName>
        <fullName evidence="3">Uncharacterized protein</fullName>
    </submittedName>
</protein>
<feature type="region of interest" description="Disordered" evidence="1">
    <location>
        <begin position="549"/>
        <end position="591"/>
    </location>
</feature>
<dbReference type="GO" id="GO:0005797">
    <property type="term" value="C:Golgi medial cisterna"/>
    <property type="evidence" value="ECO:0007669"/>
    <property type="project" value="TreeGrafter"/>
</dbReference>
<evidence type="ECO:0000313" key="2">
    <source>
        <dbReference type="Proteomes" id="UP000887563"/>
    </source>
</evidence>
<keyword evidence="2" id="KW-1185">Reference proteome</keyword>
<proteinExistence type="predicted"/>
<feature type="region of interest" description="Disordered" evidence="1">
    <location>
        <begin position="603"/>
        <end position="637"/>
    </location>
</feature>
<dbReference type="AlphaFoldDB" id="A0A914MDE6"/>
<dbReference type="WBParaSite" id="Minc3s01683g25568">
    <property type="protein sequence ID" value="Minc3s01683g25568"/>
    <property type="gene ID" value="Minc3s01683g25568"/>
</dbReference>
<dbReference type="GO" id="GO:0016020">
    <property type="term" value="C:membrane"/>
    <property type="evidence" value="ECO:0007669"/>
    <property type="project" value="TreeGrafter"/>
</dbReference>
<dbReference type="GO" id="GO:0000138">
    <property type="term" value="C:Golgi trans cisterna"/>
    <property type="evidence" value="ECO:0007669"/>
    <property type="project" value="TreeGrafter"/>
</dbReference>